<dbReference type="AlphaFoldDB" id="G9BF90"/>
<feature type="transmembrane region" description="Helical" evidence="1">
    <location>
        <begin position="12"/>
        <end position="40"/>
    </location>
</feature>
<keyword evidence="1" id="KW-1133">Transmembrane helix</keyword>
<keyword evidence="1" id="KW-0472">Membrane</keyword>
<protein>
    <submittedName>
        <fullName evidence="2">Brain natriuretic peptide</fullName>
    </submittedName>
</protein>
<dbReference type="EMBL" id="HQ449187">
    <property type="protein sequence ID" value="AEB40352.1"/>
    <property type="molecule type" value="mRNA"/>
</dbReference>
<evidence type="ECO:0000256" key="1">
    <source>
        <dbReference type="SAM" id="Phobius"/>
    </source>
</evidence>
<accession>G9BF90</accession>
<reference evidence="2" key="1">
    <citation type="submission" date="2010-10" db="EMBL/GenBank/DDBJ databases">
        <title>Enhanced cardiac contractility after inhaled hypoxia-gas and molecular cloning of delta-isoforms of the Ca2+/calmodulin-dependent protein kinase and its expression in Tibetan antelope myocardium.</title>
        <authorList>
            <person name="Rong C."/>
        </authorList>
    </citation>
    <scope>NUCLEOTIDE SEQUENCE</scope>
    <source>
        <tissue evidence="2">Myocardium</tissue>
    </source>
</reference>
<feature type="non-terminal residue" evidence="2">
    <location>
        <position position="1"/>
    </location>
</feature>
<organism evidence="2">
    <name type="scientific">Pantholops hodgsonii</name>
    <name type="common">Chiru</name>
    <name type="synonym">Tibetan antelope</name>
    <dbReference type="NCBI Taxonomy" id="59538"/>
    <lineage>
        <taxon>Eukaryota</taxon>
        <taxon>Metazoa</taxon>
        <taxon>Chordata</taxon>
        <taxon>Craniata</taxon>
        <taxon>Vertebrata</taxon>
        <taxon>Euteleostomi</taxon>
        <taxon>Mammalia</taxon>
        <taxon>Eutheria</taxon>
        <taxon>Laurasiatheria</taxon>
        <taxon>Artiodactyla</taxon>
        <taxon>Ruminantia</taxon>
        <taxon>Pecora</taxon>
        <taxon>Bovidae</taxon>
        <taxon>Antilopinae</taxon>
        <taxon>Pantholops</taxon>
    </lineage>
</organism>
<evidence type="ECO:0000313" key="2">
    <source>
        <dbReference type="EMBL" id="AEB40352.1"/>
    </source>
</evidence>
<name>G9BF90_PANHO</name>
<keyword evidence="1" id="KW-0812">Transmembrane</keyword>
<proteinExistence type="evidence at transcript level"/>
<feature type="non-terminal residue" evidence="2">
    <location>
        <position position="50"/>
    </location>
</feature>
<sequence>ESPRPTGAYRVLGLWWSILIALSYTFIWKVTISLVLQTFYSDFRVWLLWE</sequence>